<dbReference type="PANTHER" id="PTHR46910:SF5">
    <property type="entry name" value="ZN(II)2CYS6 TRANSCRIPTION FACTOR (EUROFUNG)"/>
    <property type="match status" value="1"/>
</dbReference>
<keyword evidence="5" id="KW-1133">Transmembrane helix</keyword>
<feature type="region of interest" description="Disordered" evidence="4">
    <location>
        <begin position="68"/>
        <end position="115"/>
    </location>
</feature>
<keyword evidence="1" id="KW-0479">Metal-binding</keyword>
<feature type="region of interest" description="Disordered" evidence="4">
    <location>
        <begin position="160"/>
        <end position="183"/>
    </location>
</feature>
<name>A0AA39XHI3_9PEZI</name>
<keyword evidence="5" id="KW-0812">Transmembrane</keyword>
<evidence type="ECO:0000313" key="7">
    <source>
        <dbReference type="EMBL" id="KAK0634014.1"/>
    </source>
</evidence>
<evidence type="ECO:0000259" key="6">
    <source>
        <dbReference type="SMART" id="SM00906"/>
    </source>
</evidence>
<dbReference type="GO" id="GO:0003677">
    <property type="term" value="F:DNA binding"/>
    <property type="evidence" value="ECO:0007669"/>
    <property type="project" value="InterPro"/>
</dbReference>
<proteinExistence type="predicted"/>
<evidence type="ECO:0000256" key="5">
    <source>
        <dbReference type="SAM" id="Phobius"/>
    </source>
</evidence>
<sequence length="676" mass="75903">IRCDKESPCSNCRTANRQCSSSGLGQRPKEARQRVLISTQYERKIDQFENRLAGIEGMLRELTLSLTNRTSSSAPSTNNASPAASGAQPTPPTFTSETQREESIVDDEPDSQFVGDSSMAAHSAFASEFLREAVTRTSFRDHGPDMESALEALRHIATTQNRESGHDSRFEHAKPLPKGGFRDLPMPPMQTNFTLAWITTAHPDIFFEQCRMVYFPDEDYSLAIFAIVNGGLYYLFQERAWYVEGEEKAELLRYMELCRANFETALVNLPLLLPARKESVEVLVMASTYAIEMSKFSLAWRFNITAVILCQTLGYHRKQPPEAAATDSWYDIKPAMFWFAYANDKCFSLRFGRSSMIQDHDITVPRRLGDSIIFAHPAWKTIYHQSINHAEFIGRAYEELYSPAALTHTPERRAESARGLISMLDDIYRNMRAERDAAGLPRPGTTEATGAGVSFYSADISILSDEVTFHSAMTLIYRAIPNEPGPEGSLYNACIEAARKAMAWHHECMRLADADHAKAAYLHWTILYLPFVPVIVLFCHVIETSNMEDLQRLSDFADSLQPACAVSPATEKFLRVCRVLYNVARLYTEAKAQQDSEMNLVGNDIDMYLSQLGFLAPQDASIQQGADFNDGVEGFDAYQAMRLGNWFSATSNIMGLVEGDLPELQPSDWPSTEEPQ</sequence>
<organism evidence="7 8">
    <name type="scientific">Immersiella caudata</name>
    <dbReference type="NCBI Taxonomy" id="314043"/>
    <lineage>
        <taxon>Eukaryota</taxon>
        <taxon>Fungi</taxon>
        <taxon>Dikarya</taxon>
        <taxon>Ascomycota</taxon>
        <taxon>Pezizomycotina</taxon>
        <taxon>Sordariomycetes</taxon>
        <taxon>Sordariomycetidae</taxon>
        <taxon>Sordariales</taxon>
        <taxon>Lasiosphaeriaceae</taxon>
        <taxon>Immersiella</taxon>
    </lineage>
</organism>
<evidence type="ECO:0000313" key="8">
    <source>
        <dbReference type="Proteomes" id="UP001175000"/>
    </source>
</evidence>
<dbReference type="SMART" id="SM00906">
    <property type="entry name" value="Fungal_trans"/>
    <property type="match status" value="1"/>
</dbReference>
<dbReference type="CDD" id="cd12148">
    <property type="entry name" value="fungal_TF_MHR"/>
    <property type="match status" value="1"/>
</dbReference>
<dbReference type="GO" id="GO:0000981">
    <property type="term" value="F:DNA-binding transcription factor activity, RNA polymerase II-specific"/>
    <property type="evidence" value="ECO:0007669"/>
    <property type="project" value="InterPro"/>
</dbReference>
<dbReference type="PANTHER" id="PTHR46910">
    <property type="entry name" value="TRANSCRIPTION FACTOR PDR1"/>
    <property type="match status" value="1"/>
</dbReference>
<dbReference type="Pfam" id="PF04082">
    <property type="entry name" value="Fungal_trans"/>
    <property type="match status" value="1"/>
</dbReference>
<reference evidence="7" key="1">
    <citation type="submission" date="2023-06" db="EMBL/GenBank/DDBJ databases">
        <title>Genome-scale phylogeny and comparative genomics of the fungal order Sordariales.</title>
        <authorList>
            <consortium name="Lawrence Berkeley National Laboratory"/>
            <person name="Hensen N."/>
            <person name="Bonometti L."/>
            <person name="Westerberg I."/>
            <person name="Brannstrom I.O."/>
            <person name="Guillou S."/>
            <person name="Cros-Aarteil S."/>
            <person name="Calhoun S."/>
            <person name="Haridas S."/>
            <person name="Kuo A."/>
            <person name="Mondo S."/>
            <person name="Pangilinan J."/>
            <person name="Riley R."/>
            <person name="Labutti K."/>
            <person name="Andreopoulos B."/>
            <person name="Lipzen A."/>
            <person name="Chen C."/>
            <person name="Yanf M."/>
            <person name="Daum C."/>
            <person name="Ng V."/>
            <person name="Clum A."/>
            <person name="Steindorff A."/>
            <person name="Ohm R."/>
            <person name="Martin F."/>
            <person name="Silar P."/>
            <person name="Natvig D."/>
            <person name="Lalanne C."/>
            <person name="Gautier V."/>
            <person name="Ament-Velasquez S.L."/>
            <person name="Kruys A."/>
            <person name="Hutchinson M.I."/>
            <person name="Powell A.J."/>
            <person name="Barry K."/>
            <person name="Miller A.N."/>
            <person name="Grigoriev I.V."/>
            <person name="Debuchy R."/>
            <person name="Gladieux P."/>
            <person name="Thoren M.H."/>
            <person name="Johannesson H."/>
        </authorList>
    </citation>
    <scope>NUCLEOTIDE SEQUENCE</scope>
    <source>
        <strain evidence="7">CBS 606.72</strain>
    </source>
</reference>
<protein>
    <recommendedName>
        <fullName evidence="6">Xylanolytic transcriptional activator regulatory domain-containing protein</fullName>
    </recommendedName>
</protein>
<feature type="compositionally biased region" description="Basic and acidic residues" evidence="4">
    <location>
        <begin position="163"/>
        <end position="174"/>
    </location>
</feature>
<keyword evidence="2" id="KW-0539">Nucleus</keyword>
<feature type="non-terminal residue" evidence="7">
    <location>
        <position position="676"/>
    </location>
</feature>
<accession>A0AA39XHI3</accession>
<dbReference type="Gene3D" id="4.10.240.10">
    <property type="entry name" value="Zn(2)-C6 fungal-type DNA-binding domain"/>
    <property type="match status" value="1"/>
</dbReference>
<dbReference type="AlphaFoldDB" id="A0AA39XHI3"/>
<dbReference type="InterPro" id="IPR001138">
    <property type="entry name" value="Zn2Cys6_DnaBD"/>
</dbReference>
<dbReference type="CDD" id="cd00067">
    <property type="entry name" value="GAL4"/>
    <property type="match status" value="1"/>
</dbReference>
<feature type="compositionally biased region" description="Low complexity" evidence="4">
    <location>
        <begin position="68"/>
        <end position="85"/>
    </location>
</feature>
<dbReference type="InterPro" id="IPR036864">
    <property type="entry name" value="Zn2-C6_fun-type_DNA-bd_sf"/>
</dbReference>
<evidence type="ECO:0000256" key="2">
    <source>
        <dbReference type="ARBA" id="ARBA00023242"/>
    </source>
</evidence>
<gene>
    <name evidence="7" type="ORF">B0T14DRAFT_418178</name>
</gene>
<evidence type="ECO:0000256" key="3">
    <source>
        <dbReference type="SAM" id="Coils"/>
    </source>
</evidence>
<dbReference type="Proteomes" id="UP001175000">
    <property type="component" value="Unassembled WGS sequence"/>
</dbReference>
<keyword evidence="3" id="KW-0175">Coiled coil</keyword>
<evidence type="ECO:0000256" key="4">
    <source>
        <dbReference type="SAM" id="MobiDB-lite"/>
    </source>
</evidence>
<dbReference type="EMBL" id="JAULSU010000001">
    <property type="protein sequence ID" value="KAK0634014.1"/>
    <property type="molecule type" value="Genomic_DNA"/>
</dbReference>
<comment type="caution">
    <text evidence="7">The sequence shown here is derived from an EMBL/GenBank/DDBJ whole genome shotgun (WGS) entry which is preliminary data.</text>
</comment>
<dbReference type="GO" id="GO:0006351">
    <property type="term" value="P:DNA-templated transcription"/>
    <property type="evidence" value="ECO:0007669"/>
    <property type="project" value="InterPro"/>
</dbReference>
<keyword evidence="5" id="KW-0472">Membrane</keyword>
<evidence type="ECO:0000256" key="1">
    <source>
        <dbReference type="ARBA" id="ARBA00022723"/>
    </source>
</evidence>
<feature type="domain" description="Xylanolytic transcriptional activator regulatory" evidence="6">
    <location>
        <begin position="299"/>
        <end position="371"/>
    </location>
</feature>
<keyword evidence="8" id="KW-1185">Reference proteome</keyword>
<dbReference type="GO" id="GO:0008270">
    <property type="term" value="F:zinc ion binding"/>
    <property type="evidence" value="ECO:0007669"/>
    <property type="project" value="InterPro"/>
</dbReference>
<feature type="coiled-coil region" evidence="3">
    <location>
        <begin position="38"/>
        <end position="65"/>
    </location>
</feature>
<feature type="transmembrane region" description="Helical" evidence="5">
    <location>
        <begin position="521"/>
        <end position="542"/>
    </location>
</feature>
<dbReference type="InterPro" id="IPR050987">
    <property type="entry name" value="AtrR-like"/>
</dbReference>
<dbReference type="InterPro" id="IPR007219">
    <property type="entry name" value="XnlR_reg_dom"/>
</dbReference>